<dbReference type="Pfam" id="PF13628">
    <property type="entry name" value="DUF4142"/>
    <property type="match status" value="1"/>
</dbReference>
<dbReference type="InterPro" id="IPR025419">
    <property type="entry name" value="DUF4142"/>
</dbReference>
<dbReference type="InterPro" id="IPR012347">
    <property type="entry name" value="Ferritin-like"/>
</dbReference>
<dbReference type="Proteomes" id="UP000274097">
    <property type="component" value="Unassembled WGS sequence"/>
</dbReference>
<evidence type="ECO:0000256" key="1">
    <source>
        <dbReference type="SAM" id="SignalP"/>
    </source>
</evidence>
<protein>
    <submittedName>
        <fullName evidence="3">DUF4142 domain-containing protein</fullName>
    </submittedName>
</protein>
<keyword evidence="1" id="KW-0732">Signal</keyword>
<evidence type="ECO:0000313" key="6">
    <source>
        <dbReference type="Proteomes" id="UP000278036"/>
    </source>
</evidence>
<dbReference type="EMBL" id="RAQU01000056">
    <property type="protein sequence ID" value="RKK04111.1"/>
    <property type="molecule type" value="Genomic_DNA"/>
</dbReference>
<comment type="caution">
    <text evidence="3">The sequence shown here is derived from an EMBL/GenBank/DDBJ whole genome shotgun (WGS) entry which is preliminary data.</text>
</comment>
<name>A0A3A9JFJ2_9PROT</name>
<accession>A0A3A9JFJ2</accession>
<feature type="signal peptide" evidence="1">
    <location>
        <begin position="1"/>
        <end position="19"/>
    </location>
</feature>
<dbReference type="PANTHER" id="PTHR38593">
    <property type="entry name" value="BLR2558 PROTEIN"/>
    <property type="match status" value="1"/>
</dbReference>
<evidence type="ECO:0000313" key="4">
    <source>
        <dbReference type="EMBL" id="RMI19655.1"/>
    </source>
</evidence>
<dbReference type="AlphaFoldDB" id="A0A3A9JFJ2"/>
<reference evidence="3 6" key="1">
    <citation type="submission" date="2018-09" db="EMBL/GenBank/DDBJ databases">
        <title>Roseomonas sp. nov., isolated from feces of Tibetan antelopes in the Qinghai-Tibet plateau, China.</title>
        <authorList>
            <person name="Tian Z."/>
        </authorList>
    </citation>
    <scope>NUCLEOTIDE SEQUENCE [LARGE SCALE GENOMIC DNA]</scope>
    <source>
        <strain evidence="4 5">Z23</strain>
        <strain evidence="3 6">Z24</strain>
    </source>
</reference>
<organism evidence="3 6">
    <name type="scientific">Teichococcus wenyumeiae</name>
    <dbReference type="NCBI Taxonomy" id="2478470"/>
    <lineage>
        <taxon>Bacteria</taxon>
        <taxon>Pseudomonadati</taxon>
        <taxon>Pseudomonadota</taxon>
        <taxon>Alphaproteobacteria</taxon>
        <taxon>Acetobacterales</taxon>
        <taxon>Roseomonadaceae</taxon>
        <taxon>Roseomonas</taxon>
    </lineage>
</organism>
<dbReference type="PROSITE" id="PS51257">
    <property type="entry name" value="PROKAR_LIPOPROTEIN"/>
    <property type="match status" value="1"/>
</dbReference>
<evidence type="ECO:0000259" key="2">
    <source>
        <dbReference type="Pfam" id="PF13628"/>
    </source>
</evidence>
<gene>
    <name evidence="3" type="ORF">D6Z83_11170</name>
    <name evidence="4" type="ORF">EBE87_19475</name>
</gene>
<dbReference type="PANTHER" id="PTHR38593:SF1">
    <property type="entry name" value="BLR2558 PROTEIN"/>
    <property type="match status" value="1"/>
</dbReference>
<evidence type="ECO:0000313" key="3">
    <source>
        <dbReference type="EMBL" id="RKK04111.1"/>
    </source>
</evidence>
<feature type="domain" description="DUF4142" evidence="2">
    <location>
        <begin position="43"/>
        <end position="178"/>
    </location>
</feature>
<dbReference type="RefSeq" id="WP_120638392.1">
    <property type="nucleotide sequence ID" value="NZ_RAQU01000056.1"/>
</dbReference>
<dbReference type="Gene3D" id="1.20.1260.10">
    <property type="match status" value="1"/>
</dbReference>
<dbReference type="OrthoDB" id="9101320at2"/>
<evidence type="ECO:0000313" key="5">
    <source>
        <dbReference type="Proteomes" id="UP000274097"/>
    </source>
</evidence>
<sequence>MKRILCGAAIVMLSLTGCAETQRAADTTVAAAKAQVNPTLSTTDATFMTMAARGGMAEVQLGQLAQTGGSSAAVKRFGERMVREHGEANQAMMALAQQKQITPPETVGADQQQIYDNLSKLRGRAFDRAFAQAMVQNHQQDLQAYQEEAQNGTDPDVKAFAARHVPILQEHLRMAQQLPQR</sequence>
<keyword evidence="5" id="KW-1185">Reference proteome</keyword>
<dbReference type="Proteomes" id="UP000278036">
    <property type="component" value="Unassembled WGS sequence"/>
</dbReference>
<dbReference type="EMBL" id="RFLX01000017">
    <property type="protein sequence ID" value="RMI19655.1"/>
    <property type="molecule type" value="Genomic_DNA"/>
</dbReference>
<dbReference type="InParanoid" id="A0A3A9JFJ2"/>
<feature type="chain" id="PRO_5017244419" evidence="1">
    <location>
        <begin position="20"/>
        <end position="181"/>
    </location>
</feature>
<proteinExistence type="predicted"/>